<dbReference type="Proteomes" id="UP001152795">
    <property type="component" value="Unassembled WGS sequence"/>
</dbReference>
<dbReference type="AlphaFoldDB" id="A0A6S7H005"/>
<organism evidence="10 11">
    <name type="scientific">Paramuricea clavata</name>
    <name type="common">Red gorgonian</name>
    <name type="synonym">Violescent sea-whip</name>
    <dbReference type="NCBI Taxonomy" id="317549"/>
    <lineage>
        <taxon>Eukaryota</taxon>
        <taxon>Metazoa</taxon>
        <taxon>Cnidaria</taxon>
        <taxon>Anthozoa</taxon>
        <taxon>Octocorallia</taxon>
        <taxon>Malacalcyonacea</taxon>
        <taxon>Plexauridae</taxon>
        <taxon>Paramuricea</taxon>
    </lineage>
</organism>
<accession>A0A6S7H005</accession>
<keyword evidence="8 9" id="KW-0472">Membrane</keyword>
<gene>
    <name evidence="10" type="ORF">PACLA_8A076146</name>
</gene>
<feature type="transmembrane region" description="Helical" evidence="9">
    <location>
        <begin position="242"/>
        <end position="264"/>
    </location>
</feature>
<proteinExistence type="inferred from homology"/>
<dbReference type="GO" id="GO:0006865">
    <property type="term" value="P:amino acid transport"/>
    <property type="evidence" value="ECO:0007669"/>
    <property type="project" value="UniProtKB-KW"/>
</dbReference>
<reference evidence="10" key="1">
    <citation type="submission" date="2020-04" db="EMBL/GenBank/DDBJ databases">
        <authorList>
            <person name="Alioto T."/>
            <person name="Alioto T."/>
            <person name="Gomez Garrido J."/>
        </authorList>
    </citation>
    <scope>NUCLEOTIDE SEQUENCE</scope>
    <source>
        <strain evidence="10">A484AB</strain>
    </source>
</reference>
<feature type="transmembrane region" description="Helical" evidence="9">
    <location>
        <begin position="106"/>
        <end position="133"/>
    </location>
</feature>
<protein>
    <recommendedName>
        <fullName evidence="9">Sidoreflexin</fullName>
    </recommendedName>
</protein>
<dbReference type="EMBL" id="CACRXK020003038">
    <property type="protein sequence ID" value="CAB3997165.1"/>
    <property type="molecule type" value="Genomic_DNA"/>
</dbReference>
<evidence type="ECO:0000256" key="5">
    <source>
        <dbReference type="ARBA" id="ARBA00022970"/>
    </source>
</evidence>
<evidence type="ECO:0000256" key="1">
    <source>
        <dbReference type="ARBA" id="ARBA00004225"/>
    </source>
</evidence>
<keyword evidence="7 9" id="KW-0496">Mitochondrion</keyword>
<dbReference type="PANTHER" id="PTHR11153">
    <property type="entry name" value="SIDEROFLEXIN"/>
    <property type="match status" value="1"/>
</dbReference>
<dbReference type="Pfam" id="PF03820">
    <property type="entry name" value="SFXNs"/>
    <property type="match status" value="1"/>
</dbReference>
<keyword evidence="3" id="KW-0813">Transport</keyword>
<evidence type="ECO:0000256" key="4">
    <source>
        <dbReference type="ARBA" id="ARBA00022692"/>
    </source>
</evidence>
<dbReference type="OrthoDB" id="6608471at2759"/>
<evidence type="ECO:0000256" key="8">
    <source>
        <dbReference type="ARBA" id="ARBA00023136"/>
    </source>
</evidence>
<keyword evidence="6 9" id="KW-1133">Transmembrane helix</keyword>
<name>A0A6S7H005_PARCT</name>
<evidence type="ECO:0000256" key="6">
    <source>
        <dbReference type="ARBA" id="ARBA00022989"/>
    </source>
</evidence>
<evidence type="ECO:0000313" key="10">
    <source>
        <dbReference type="EMBL" id="CAB3997165.1"/>
    </source>
</evidence>
<dbReference type="GO" id="GO:0015075">
    <property type="term" value="F:monoatomic ion transmembrane transporter activity"/>
    <property type="evidence" value="ECO:0007669"/>
    <property type="project" value="InterPro"/>
</dbReference>
<feature type="transmembrane region" description="Helical" evidence="9">
    <location>
        <begin position="284"/>
        <end position="304"/>
    </location>
</feature>
<keyword evidence="5" id="KW-0029">Amino-acid transport</keyword>
<feature type="transmembrane region" description="Helical" evidence="9">
    <location>
        <begin position="158"/>
        <end position="179"/>
    </location>
</feature>
<dbReference type="InterPro" id="IPR004686">
    <property type="entry name" value="Mtc"/>
</dbReference>
<evidence type="ECO:0000256" key="2">
    <source>
        <dbReference type="ARBA" id="ARBA00005974"/>
    </source>
</evidence>
<dbReference type="GO" id="GO:1990542">
    <property type="term" value="P:mitochondrial transmembrane transport"/>
    <property type="evidence" value="ECO:0007669"/>
    <property type="project" value="TreeGrafter"/>
</dbReference>
<comment type="caution">
    <text evidence="10">The sequence shown here is derived from an EMBL/GenBank/DDBJ whole genome shotgun (WGS) entry which is preliminary data.</text>
</comment>
<dbReference type="PANTHER" id="PTHR11153:SF6">
    <property type="entry name" value="SIDEROFLEXIN-5"/>
    <property type="match status" value="1"/>
</dbReference>
<evidence type="ECO:0000256" key="7">
    <source>
        <dbReference type="ARBA" id="ARBA00023128"/>
    </source>
</evidence>
<comment type="subcellular location">
    <subcellularLocation>
        <location evidence="1 9">Mitochondrion membrane</location>
        <topology evidence="1 9">Multi-pass membrane protein</topology>
    </subcellularLocation>
</comment>
<evidence type="ECO:0000256" key="9">
    <source>
        <dbReference type="RuleBase" id="RU362000"/>
    </source>
</evidence>
<evidence type="ECO:0000313" key="11">
    <source>
        <dbReference type="Proteomes" id="UP001152795"/>
    </source>
</evidence>
<sequence length="334" mass="37647">MSDEVNINSNERTLDTVEFSLRQPKYDQNTFWGRYRRCLDIIDPRTLLVSKEKEQDCLKLLDAYKHNKLPPDVTSDQLWEARKIKEAIFHPDTNEKIFMPFRMAGFVPFGTITVVGMLLPAPTLSTVVFWQWLNQSHNAAVNYSNRNATKPTPTSRFILSYVTAITSAVSIAVGLTVFVQKAKIFSPQVRRSLQRLIAFPATASANICNVLAMRSNELIEGVELVDSEGNVKGTSKIAAKRAIFETIITRVFLSGTVLCTPAFVMTALERTKFLRRNPRFTLPIQAIVCVLSFGIALPFAIALFPQMSQIDVKDTEPEIQNNCNELILHYNKGL</sequence>
<dbReference type="NCBIfam" id="TIGR00798">
    <property type="entry name" value="mtc"/>
    <property type="match status" value="1"/>
</dbReference>
<keyword evidence="4 9" id="KW-0812">Transmembrane</keyword>
<keyword evidence="11" id="KW-1185">Reference proteome</keyword>
<comment type="similarity">
    <text evidence="2 9">Belongs to the sideroflexin family.</text>
</comment>
<dbReference type="GO" id="GO:0005743">
    <property type="term" value="C:mitochondrial inner membrane"/>
    <property type="evidence" value="ECO:0007669"/>
    <property type="project" value="TreeGrafter"/>
</dbReference>
<evidence type="ECO:0000256" key="3">
    <source>
        <dbReference type="ARBA" id="ARBA00022448"/>
    </source>
</evidence>